<organism evidence="2 3">
    <name type="scientific">Prorocentrum cordatum</name>
    <dbReference type="NCBI Taxonomy" id="2364126"/>
    <lineage>
        <taxon>Eukaryota</taxon>
        <taxon>Sar</taxon>
        <taxon>Alveolata</taxon>
        <taxon>Dinophyceae</taxon>
        <taxon>Prorocentrales</taxon>
        <taxon>Prorocentraceae</taxon>
        <taxon>Prorocentrum</taxon>
    </lineage>
</organism>
<name>A0ABN9UWQ5_9DINO</name>
<accession>A0ABN9UWQ5</accession>
<dbReference type="EMBL" id="CAUYUJ010016298">
    <property type="protein sequence ID" value="CAK0863798.1"/>
    <property type="molecule type" value="Genomic_DNA"/>
</dbReference>
<feature type="region of interest" description="Disordered" evidence="1">
    <location>
        <begin position="23"/>
        <end position="76"/>
    </location>
</feature>
<feature type="non-terminal residue" evidence="2">
    <location>
        <position position="76"/>
    </location>
</feature>
<feature type="non-terminal residue" evidence="2">
    <location>
        <position position="1"/>
    </location>
</feature>
<gene>
    <name evidence="2" type="ORF">PCOR1329_LOCUS51843</name>
</gene>
<dbReference type="Proteomes" id="UP001189429">
    <property type="component" value="Unassembled WGS sequence"/>
</dbReference>
<evidence type="ECO:0000256" key="1">
    <source>
        <dbReference type="SAM" id="MobiDB-lite"/>
    </source>
</evidence>
<reference evidence="2" key="1">
    <citation type="submission" date="2023-10" db="EMBL/GenBank/DDBJ databases">
        <authorList>
            <person name="Chen Y."/>
            <person name="Shah S."/>
            <person name="Dougan E. K."/>
            <person name="Thang M."/>
            <person name="Chan C."/>
        </authorList>
    </citation>
    <scope>NUCLEOTIDE SEQUENCE [LARGE SCALE GENOMIC DNA]</scope>
</reference>
<evidence type="ECO:0000313" key="3">
    <source>
        <dbReference type="Proteomes" id="UP001189429"/>
    </source>
</evidence>
<comment type="caution">
    <text evidence="2">The sequence shown here is derived from an EMBL/GenBank/DDBJ whole genome shotgun (WGS) entry which is preliminary data.</text>
</comment>
<evidence type="ECO:0000313" key="2">
    <source>
        <dbReference type="EMBL" id="CAK0863798.1"/>
    </source>
</evidence>
<feature type="compositionally biased region" description="Basic residues" evidence="1">
    <location>
        <begin position="51"/>
        <end position="66"/>
    </location>
</feature>
<sequence>PSVLPVRRVRQAEDNAAVRAALGRAANQLRSSHTQDRQRHLGLGLPEPHQDRHHHRQPAQRGHRQRPPQAAPLRLH</sequence>
<evidence type="ECO:0008006" key="4">
    <source>
        <dbReference type="Google" id="ProtNLM"/>
    </source>
</evidence>
<keyword evidence="3" id="KW-1185">Reference proteome</keyword>
<protein>
    <recommendedName>
        <fullName evidence="4">Clade I nitrous oxide reductase</fullName>
    </recommendedName>
</protein>
<proteinExistence type="predicted"/>